<keyword evidence="3" id="KW-1185">Reference proteome</keyword>
<evidence type="ECO:0000256" key="1">
    <source>
        <dbReference type="SAM" id="SignalP"/>
    </source>
</evidence>
<accession>A0A2T9Y5Q8</accession>
<keyword evidence="1" id="KW-0732">Signal</keyword>
<comment type="caution">
    <text evidence="2">The sequence shown here is derived from an EMBL/GenBank/DDBJ whole genome shotgun (WGS) entry which is preliminary data.</text>
</comment>
<name>A0A2T9Y5Q8_9FUNG</name>
<organism evidence="2 3">
    <name type="scientific">Smittium simulii</name>
    <dbReference type="NCBI Taxonomy" id="133385"/>
    <lineage>
        <taxon>Eukaryota</taxon>
        <taxon>Fungi</taxon>
        <taxon>Fungi incertae sedis</taxon>
        <taxon>Zoopagomycota</taxon>
        <taxon>Kickxellomycotina</taxon>
        <taxon>Harpellomycetes</taxon>
        <taxon>Harpellales</taxon>
        <taxon>Legeriomycetaceae</taxon>
        <taxon>Smittium</taxon>
    </lineage>
</organism>
<gene>
    <name evidence="2" type="ORF">BB561_006226</name>
</gene>
<evidence type="ECO:0000313" key="2">
    <source>
        <dbReference type="EMBL" id="PVU87682.1"/>
    </source>
</evidence>
<dbReference type="Proteomes" id="UP000245383">
    <property type="component" value="Unassembled WGS sequence"/>
</dbReference>
<reference evidence="2 3" key="1">
    <citation type="journal article" date="2018" name="MBio">
        <title>Comparative Genomics Reveals the Core Gene Toolbox for the Fungus-Insect Symbiosis.</title>
        <authorList>
            <person name="Wang Y."/>
            <person name="Stata M."/>
            <person name="Wang W."/>
            <person name="Stajich J.E."/>
            <person name="White M.M."/>
            <person name="Moncalvo J.M."/>
        </authorList>
    </citation>
    <scope>NUCLEOTIDE SEQUENCE [LARGE SCALE GENOMIC DNA]</scope>
    <source>
        <strain evidence="2 3">SWE-8-4</strain>
    </source>
</reference>
<feature type="signal peptide" evidence="1">
    <location>
        <begin position="1"/>
        <end position="21"/>
    </location>
</feature>
<proteinExistence type="predicted"/>
<sequence length="420" mass="45632">MFSHFLKLAAIAIFVASDAQGSELKFNNVKNSISTRDSANYSYNKSEFSTSCSLPNYILAPKGSAGPSFLLPYLSSDYIKVPCNNKYFHMTFDAEFLSSIGFYVLMNPKVFNEKYPSFIGHYVKDGRPYSASVYTSQMPSSAQGKPSESKAACGNSFGKGIKYFLAYDSKGIHIGHNDVVYATVPASRAPAVFKASNMIIQVGSGLDGAVAVSNVNIKCLSSDRCGVSQVGSPTVTLNDVSCIINQKKPDVLPPADKVVTVTATVTTTKSIVSTVTTASTITTTKLVNNNVVQTITSTVTTVKPTTVTSTYKTTVTVNPAYKPTVTVTTSVISTKLQISTNYWCKSMQQVVDVATRTLAKCGKSAAMVRLRQELSLTDLNRKTALARTRAFSKWINSHTWISDLIKTPYKHRCDTWGNKK</sequence>
<dbReference type="EMBL" id="MBFR01000460">
    <property type="protein sequence ID" value="PVU87682.1"/>
    <property type="molecule type" value="Genomic_DNA"/>
</dbReference>
<evidence type="ECO:0000313" key="3">
    <source>
        <dbReference type="Proteomes" id="UP000245383"/>
    </source>
</evidence>
<feature type="chain" id="PRO_5015409399" evidence="1">
    <location>
        <begin position="22"/>
        <end position="420"/>
    </location>
</feature>
<protein>
    <submittedName>
        <fullName evidence="2">Uncharacterized protein</fullName>
    </submittedName>
</protein>
<dbReference type="AlphaFoldDB" id="A0A2T9Y5Q8"/>